<organism evidence="2">
    <name type="scientific">groundwater metagenome</name>
    <dbReference type="NCBI Taxonomy" id="717931"/>
    <lineage>
        <taxon>unclassified sequences</taxon>
        <taxon>metagenomes</taxon>
        <taxon>ecological metagenomes</taxon>
    </lineage>
</organism>
<evidence type="ECO:0000313" key="2">
    <source>
        <dbReference type="EMBL" id="CEG11966.1"/>
    </source>
</evidence>
<dbReference type="AlphaFoldDB" id="A0A098E8Y1"/>
<feature type="domain" description="Transglutaminase-like" evidence="1">
    <location>
        <begin position="309"/>
        <end position="370"/>
    </location>
</feature>
<dbReference type="InterPro" id="IPR002931">
    <property type="entry name" value="Transglutaminase-like"/>
</dbReference>
<gene>
    <name evidence="2" type="ORF">MSIBF_A1820007</name>
</gene>
<dbReference type="Gene3D" id="3.10.620.30">
    <property type="match status" value="1"/>
</dbReference>
<protein>
    <recommendedName>
        <fullName evidence="1">Transglutaminase-like domain-containing protein</fullName>
    </recommendedName>
</protein>
<dbReference type="SUPFAM" id="SSF54001">
    <property type="entry name" value="Cysteine proteinases"/>
    <property type="match status" value="1"/>
</dbReference>
<dbReference type="InterPro" id="IPR013783">
    <property type="entry name" value="Ig-like_fold"/>
</dbReference>
<dbReference type="InterPro" id="IPR038765">
    <property type="entry name" value="Papain-like_cys_pep_sf"/>
</dbReference>
<proteinExistence type="predicted"/>
<dbReference type="EMBL" id="CCXY01000093">
    <property type="protein sequence ID" value="CEG11966.1"/>
    <property type="molecule type" value="Genomic_DNA"/>
</dbReference>
<dbReference type="SMART" id="SM00460">
    <property type="entry name" value="TGc"/>
    <property type="match status" value="1"/>
</dbReference>
<dbReference type="InterPro" id="IPR011635">
    <property type="entry name" value="CARDB"/>
</dbReference>
<sequence length="636" mass="70377">MLDLNISINSTFITTANVSLTIDGNLTETKSINLSEGINYDIFTILAKSGLHNVSVYVVPLNCDINISNNDYNTTYNASTPILLIERYLNNLTNQTANISFNGTQTGIMDSPRDNLTLTGGNYSKSLKGLGVKDIGTGKVVMTYKGTININVFSSGGELSIYTPSAASSERQSRNVTVRLKDNTNITTGDCTALSQCTFMYDSHNTETIKLDFNNLVSGTHALEYEVNITTDINNFNYTIQSLSKGSNSQYLQNDSLTRWTQEIQSMAQNLTPNCSSDFEKVGKISRWVYENITYDIILAGQPYNASWVFTNKKGVCAHYTNLLISMCRSIGIPARGVYGDVYNSSDYLGGHAWAEVFMDNKWYTVDPTFNEIGFIDSGHVSEGYDLSTLESSFFSAEGYGLSFNNYDVFYPDLKVLNTANVTLISDIINITPKWRVTNVLGNTLTYEIIGIFNNSREQGYIIGNAYLWPVGSSTLLSDYTHQVYVGQNESNTSWRFNITLPDLNSGSNYTLPITISTDPTPLTSLNFNAYTAATYEIYNARVPATIQLETTTLNVTVRNIGAIDGNTDVKFYVNNEEQQTKNLFVQKASQTNTTSFSWTPTTQGNYTIKILAGNDVFIRKVTVGASTCADNTNVQ</sequence>
<dbReference type="Pfam" id="PF07705">
    <property type="entry name" value="CARDB"/>
    <property type="match status" value="1"/>
</dbReference>
<dbReference type="PANTHER" id="PTHR33490">
    <property type="entry name" value="BLR5614 PROTEIN-RELATED"/>
    <property type="match status" value="1"/>
</dbReference>
<evidence type="ECO:0000259" key="1">
    <source>
        <dbReference type="SMART" id="SM00460"/>
    </source>
</evidence>
<reference evidence="2" key="1">
    <citation type="submission" date="2014-09" db="EMBL/GenBank/DDBJ databases">
        <authorList>
            <person name="Probst J Alexander"/>
        </authorList>
    </citation>
    <scope>NUCLEOTIDE SEQUENCE</scope>
</reference>
<accession>A0A098E8Y1</accession>
<dbReference type="Pfam" id="PF01841">
    <property type="entry name" value="Transglut_core"/>
    <property type="match status" value="1"/>
</dbReference>
<dbReference type="Gene3D" id="2.60.40.10">
    <property type="entry name" value="Immunoglobulins"/>
    <property type="match status" value="1"/>
</dbReference>
<name>A0A098E8Y1_9ZZZZ</name>